<dbReference type="GO" id="GO:0009252">
    <property type="term" value="P:peptidoglycan biosynthetic process"/>
    <property type="evidence" value="ECO:0007669"/>
    <property type="project" value="UniProtKB-KW"/>
</dbReference>
<dbReference type="OrthoDB" id="9791132at2"/>
<dbReference type="InterPro" id="IPR018044">
    <property type="entry name" value="Peptidase_S11"/>
</dbReference>
<keyword evidence="10" id="KW-0812">Transmembrane</keyword>
<dbReference type="EMBL" id="SRJD01000020">
    <property type="protein sequence ID" value="TGA96753.1"/>
    <property type="molecule type" value="Genomic_DNA"/>
</dbReference>
<feature type="domain" description="Peptidase S11 D-alanyl-D-alanine carboxypeptidase A N-terminal" evidence="11">
    <location>
        <begin position="52"/>
        <end position="285"/>
    </location>
</feature>
<feature type="active site" description="Acyl-ester intermediate" evidence="7">
    <location>
        <position position="82"/>
    </location>
</feature>
<dbReference type="SUPFAM" id="SSF56601">
    <property type="entry name" value="beta-lactamase/transpeptidase-like"/>
    <property type="match status" value="1"/>
</dbReference>
<dbReference type="GO" id="GO:0006508">
    <property type="term" value="P:proteolysis"/>
    <property type="evidence" value="ECO:0007669"/>
    <property type="project" value="InterPro"/>
</dbReference>
<dbReference type="InterPro" id="IPR001967">
    <property type="entry name" value="Peptidase_S11_N"/>
</dbReference>
<evidence type="ECO:0000256" key="10">
    <source>
        <dbReference type="SAM" id="Phobius"/>
    </source>
</evidence>
<dbReference type="GO" id="GO:0008360">
    <property type="term" value="P:regulation of cell shape"/>
    <property type="evidence" value="ECO:0007669"/>
    <property type="project" value="UniProtKB-KW"/>
</dbReference>
<dbReference type="PANTHER" id="PTHR21581:SF6">
    <property type="entry name" value="TRAFFICKING PROTEIN PARTICLE COMPLEX SUBUNIT 12"/>
    <property type="match status" value="1"/>
</dbReference>
<dbReference type="GO" id="GO:0009002">
    <property type="term" value="F:serine-type D-Ala-D-Ala carboxypeptidase activity"/>
    <property type="evidence" value="ECO:0007669"/>
    <property type="project" value="InterPro"/>
</dbReference>
<feature type="active site" description="Proton acceptor" evidence="7">
    <location>
        <position position="85"/>
    </location>
</feature>
<dbReference type="AlphaFoldDB" id="A0A4Z0GL67"/>
<keyword evidence="12" id="KW-0121">Carboxypeptidase</keyword>
<protein>
    <submittedName>
        <fullName evidence="12">D-alanyl-D-alanine carboxypeptidase</fullName>
    </submittedName>
</protein>
<keyword evidence="2" id="KW-0732">Signal</keyword>
<gene>
    <name evidence="12" type="ORF">E4665_14565</name>
</gene>
<sequence>MMKKSLYRLFTTFCLLVIFAICVWGIFQSGIQSIFQREGVSGASSINHSIGDIYSAHAVLLDVSDDKVLYQKAADEKAYPASLTKIMTVLLVIEHLPDLQVQVTLSNSIFSHLQGMDASTAGFLPNEQVRVSDLLYGTMLPSGADASQGLAIATAGSEKAFVQMMNQKAKELGMRNTHFANDSGLNDPSHYTTTRDMTTLLQYALKNTKFREVFTARRYFISPTNLHPDGMTVYSTLFQEMIHTEFDGISIIGGKTGYTEEAGLCLATLARKGHSEYLLVTMGARGDHQTLQFNVIDAINIYKKFLE</sequence>
<feature type="transmembrane region" description="Helical" evidence="10">
    <location>
        <begin position="7"/>
        <end position="27"/>
    </location>
</feature>
<keyword evidence="3" id="KW-0378">Hydrolase</keyword>
<comment type="caution">
    <text evidence="12">The sequence shown here is derived from an EMBL/GenBank/DDBJ whole genome shotgun (WGS) entry which is preliminary data.</text>
</comment>
<evidence type="ECO:0000313" key="13">
    <source>
        <dbReference type="Proteomes" id="UP000298347"/>
    </source>
</evidence>
<dbReference type="PANTHER" id="PTHR21581">
    <property type="entry name" value="D-ALANYL-D-ALANINE CARBOXYPEPTIDASE"/>
    <property type="match status" value="1"/>
</dbReference>
<dbReference type="Pfam" id="PF00768">
    <property type="entry name" value="Peptidase_S11"/>
    <property type="match status" value="1"/>
</dbReference>
<name>A0A4Z0GL67_9BACL</name>
<keyword evidence="13" id="KW-1185">Reference proteome</keyword>
<feature type="binding site" evidence="8">
    <location>
        <position position="255"/>
    </location>
    <ligand>
        <name>substrate</name>
    </ligand>
</feature>
<keyword evidence="10" id="KW-0472">Membrane</keyword>
<dbReference type="GO" id="GO:0071555">
    <property type="term" value="P:cell wall organization"/>
    <property type="evidence" value="ECO:0007669"/>
    <property type="project" value="UniProtKB-KW"/>
</dbReference>
<keyword evidence="4" id="KW-0133">Cell shape</keyword>
<dbReference type="RefSeq" id="WP_135349521.1">
    <property type="nucleotide sequence ID" value="NZ_SRJD01000020.1"/>
</dbReference>
<reference evidence="12 13" key="1">
    <citation type="journal article" date="2015" name="Int. J. Syst. Evol. Microbiol.">
        <title>Sporolactobacillus shoreae sp. nov. and Sporolactobacillus spathodeae sp. nov., two spore-forming lactic acid bacteria isolated from tree barks in Thailand.</title>
        <authorList>
            <person name="Thamacharoensuk T."/>
            <person name="Kitahara M."/>
            <person name="Ohkuma M."/>
            <person name="Thongchul N."/>
            <person name="Tanasupawat S."/>
        </authorList>
    </citation>
    <scope>NUCLEOTIDE SEQUENCE [LARGE SCALE GENOMIC DNA]</scope>
    <source>
        <strain evidence="12 13">BK92</strain>
    </source>
</reference>
<evidence type="ECO:0000259" key="11">
    <source>
        <dbReference type="Pfam" id="PF00768"/>
    </source>
</evidence>
<evidence type="ECO:0000313" key="12">
    <source>
        <dbReference type="EMBL" id="TGA96753.1"/>
    </source>
</evidence>
<evidence type="ECO:0000256" key="5">
    <source>
        <dbReference type="ARBA" id="ARBA00022984"/>
    </source>
</evidence>
<evidence type="ECO:0000256" key="3">
    <source>
        <dbReference type="ARBA" id="ARBA00022801"/>
    </source>
</evidence>
<evidence type="ECO:0000256" key="9">
    <source>
        <dbReference type="RuleBase" id="RU004016"/>
    </source>
</evidence>
<evidence type="ECO:0000256" key="7">
    <source>
        <dbReference type="PIRSR" id="PIRSR618044-1"/>
    </source>
</evidence>
<evidence type="ECO:0000256" key="2">
    <source>
        <dbReference type="ARBA" id="ARBA00022729"/>
    </source>
</evidence>
<proteinExistence type="inferred from homology"/>
<accession>A0A4Z0GL67</accession>
<dbReference type="Proteomes" id="UP000298347">
    <property type="component" value="Unassembled WGS sequence"/>
</dbReference>
<dbReference type="PRINTS" id="PR00725">
    <property type="entry name" value="DADACBPTASE1"/>
</dbReference>
<evidence type="ECO:0000256" key="1">
    <source>
        <dbReference type="ARBA" id="ARBA00007164"/>
    </source>
</evidence>
<keyword evidence="12" id="KW-0645">Protease</keyword>
<keyword evidence="6" id="KW-0961">Cell wall biogenesis/degradation</keyword>
<organism evidence="12 13">
    <name type="scientific">Sporolactobacillus shoreae</name>
    <dbReference type="NCBI Taxonomy" id="1465501"/>
    <lineage>
        <taxon>Bacteria</taxon>
        <taxon>Bacillati</taxon>
        <taxon>Bacillota</taxon>
        <taxon>Bacilli</taxon>
        <taxon>Bacillales</taxon>
        <taxon>Sporolactobacillaceae</taxon>
        <taxon>Sporolactobacillus</taxon>
    </lineage>
</organism>
<comment type="similarity">
    <text evidence="1 9">Belongs to the peptidase S11 family.</text>
</comment>
<evidence type="ECO:0000256" key="4">
    <source>
        <dbReference type="ARBA" id="ARBA00022960"/>
    </source>
</evidence>
<keyword evidence="10" id="KW-1133">Transmembrane helix</keyword>
<dbReference type="InterPro" id="IPR012338">
    <property type="entry name" value="Beta-lactam/transpept-like"/>
</dbReference>
<keyword evidence="5" id="KW-0573">Peptidoglycan synthesis</keyword>
<evidence type="ECO:0000256" key="6">
    <source>
        <dbReference type="ARBA" id="ARBA00023316"/>
    </source>
</evidence>
<dbReference type="Gene3D" id="3.40.710.10">
    <property type="entry name" value="DD-peptidase/beta-lactamase superfamily"/>
    <property type="match status" value="1"/>
</dbReference>
<evidence type="ECO:0000256" key="8">
    <source>
        <dbReference type="PIRSR" id="PIRSR618044-2"/>
    </source>
</evidence>
<feature type="active site" evidence="7">
    <location>
        <position position="142"/>
    </location>
</feature>